<proteinExistence type="predicted"/>
<evidence type="ECO:0000313" key="2">
    <source>
        <dbReference type="EMBL" id="MEQ2230669.1"/>
    </source>
</evidence>
<protein>
    <submittedName>
        <fullName evidence="2">Uncharacterized protein</fullName>
    </submittedName>
</protein>
<comment type="caution">
    <text evidence="2">The sequence shown here is derived from an EMBL/GenBank/DDBJ whole genome shotgun (WGS) entry which is preliminary data.</text>
</comment>
<gene>
    <name evidence="2" type="ORF">ILYODFUR_031823</name>
</gene>
<dbReference type="EMBL" id="JAHRIQ010028187">
    <property type="protein sequence ID" value="MEQ2230669.1"/>
    <property type="molecule type" value="Genomic_DNA"/>
</dbReference>
<organism evidence="2 3">
    <name type="scientific">Ilyodon furcidens</name>
    <name type="common">goldbreast splitfin</name>
    <dbReference type="NCBI Taxonomy" id="33524"/>
    <lineage>
        <taxon>Eukaryota</taxon>
        <taxon>Metazoa</taxon>
        <taxon>Chordata</taxon>
        <taxon>Craniata</taxon>
        <taxon>Vertebrata</taxon>
        <taxon>Euteleostomi</taxon>
        <taxon>Actinopterygii</taxon>
        <taxon>Neopterygii</taxon>
        <taxon>Teleostei</taxon>
        <taxon>Neoteleostei</taxon>
        <taxon>Acanthomorphata</taxon>
        <taxon>Ovalentaria</taxon>
        <taxon>Atherinomorphae</taxon>
        <taxon>Cyprinodontiformes</taxon>
        <taxon>Goodeidae</taxon>
        <taxon>Ilyodon</taxon>
    </lineage>
</organism>
<sequence>MDATSTEPWMDLEQRGDTEPPRYLGRCTRNPTARKDKNVAVFRIFCEKMKERKSVRSLKQSHVRVRKLHQSVPKARDALNKFFSGIGSVLFPALVSSVQWEQ</sequence>
<feature type="region of interest" description="Disordered" evidence="1">
    <location>
        <begin position="1"/>
        <end position="30"/>
    </location>
</feature>
<keyword evidence="3" id="KW-1185">Reference proteome</keyword>
<evidence type="ECO:0000313" key="3">
    <source>
        <dbReference type="Proteomes" id="UP001482620"/>
    </source>
</evidence>
<dbReference type="Proteomes" id="UP001482620">
    <property type="component" value="Unassembled WGS sequence"/>
</dbReference>
<accession>A0ABV0TDV1</accession>
<name>A0ABV0TDV1_9TELE</name>
<reference evidence="2 3" key="1">
    <citation type="submission" date="2021-06" db="EMBL/GenBank/DDBJ databases">
        <authorList>
            <person name="Palmer J.M."/>
        </authorList>
    </citation>
    <scope>NUCLEOTIDE SEQUENCE [LARGE SCALE GENOMIC DNA]</scope>
    <source>
        <strain evidence="3">if_2019</strain>
        <tissue evidence="2">Muscle</tissue>
    </source>
</reference>
<evidence type="ECO:0000256" key="1">
    <source>
        <dbReference type="SAM" id="MobiDB-lite"/>
    </source>
</evidence>